<protein>
    <submittedName>
        <fullName evidence="2">Uncharacterized protein</fullName>
    </submittedName>
</protein>
<sequence length="72" mass="7849">MAPADIQTPPSECPEASPSTLDSTSRRHWNSCNFASFVQEYVDTWQNLPTTGFRVCNSHASRKGGTGSLMEG</sequence>
<keyword evidence="3" id="KW-1185">Reference proteome</keyword>
<accession>A0A6G0XG46</accession>
<gene>
    <name evidence="2" type="ORF">Ae201684_005126</name>
</gene>
<reference evidence="2 3" key="1">
    <citation type="submission" date="2019-07" db="EMBL/GenBank/DDBJ databases">
        <title>Genomics analysis of Aphanomyces spp. identifies a new class of oomycete effector associated with host adaptation.</title>
        <authorList>
            <person name="Gaulin E."/>
        </authorList>
    </citation>
    <scope>NUCLEOTIDE SEQUENCE [LARGE SCALE GENOMIC DNA]</scope>
    <source>
        <strain evidence="2 3">ATCC 201684</strain>
    </source>
</reference>
<evidence type="ECO:0000256" key="1">
    <source>
        <dbReference type="SAM" id="MobiDB-lite"/>
    </source>
</evidence>
<proteinExistence type="predicted"/>
<evidence type="ECO:0000313" key="2">
    <source>
        <dbReference type="EMBL" id="KAF0739202.1"/>
    </source>
</evidence>
<feature type="region of interest" description="Disordered" evidence="1">
    <location>
        <begin position="1"/>
        <end position="26"/>
    </location>
</feature>
<organism evidence="2 3">
    <name type="scientific">Aphanomyces euteiches</name>
    <dbReference type="NCBI Taxonomy" id="100861"/>
    <lineage>
        <taxon>Eukaryota</taxon>
        <taxon>Sar</taxon>
        <taxon>Stramenopiles</taxon>
        <taxon>Oomycota</taxon>
        <taxon>Saprolegniomycetes</taxon>
        <taxon>Saprolegniales</taxon>
        <taxon>Verrucalvaceae</taxon>
        <taxon>Aphanomyces</taxon>
    </lineage>
</organism>
<name>A0A6G0XG46_9STRA</name>
<dbReference type="Proteomes" id="UP000481153">
    <property type="component" value="Unassembled WGS sequence"/>
</dbReference>
<comment type="caution">
    <text evidence="2">The sequence shown here is derived from an EMBL/GenBank/DDBJ whole genome shotgun (WGS) entry which is preliminary data.</text>
</comment>
<dbReference type="EMBL" id="VJMJ01000066">
    <property type="protein sequence ID" value="KAF0739202.1"/>
    <property type="molecule type" value="Genomic_DNA"/>
</dbReference>
<evidence type="ECO:0000313" key="3">
    <source>
        <dbReference type="Proteomes" id="UP000481153"/>
    </source>
</evidence>
<dbReference type="AlphaFoldDB" id="A0A6G0XG46"/>